<accession>A0A8S5VFF2</accession>
<comment type="subcellular location">
    <subcellularLocation>
        <location evidence="1">Virion</location>
    </subcellularLocation>
</comment>
<keyword evidence="2" id="KW-0946">Virion</keyword>
<feature type="domain" description="Phage capsid-like C-terminal" evidence="4">
    <location>
        <begin position="128"/>
        <end position="402"/>
    </location>
</feature>
<dbReference type="NCBIfam" id="TIGR01554">
    <property type="entry name" value="major_cap_HK97"/>
    <property type="match status" value="1"/>
</dbReference>
<dbReference type="SUPFAM" id="SSF56563">
    <property type="entry name" value="Major capsid protein gp5"/>
    <property type="match status" value="1"/>
</dbReference>
<protein>
    <submittedName>
        <fullName evidence="5">Major capsid protein</fullName>
    </submittedName>
</protein>
<evidence type="ECO:0000256" key="3">
    <source>
        <dbReference type="SAM" id="MobiDB-lite"/>
    </source>
</evidence>
<evidence type="ECO:0000256" key="1">
    <source>
        <dbReference type="ARBA" id="ARBA00004328"/>
    </source>
</evidence>
<evidence type="ECO:0000259" key="4">
    <source>
        <dbReference type="Pfam" id="PF05065"/>
    </source>
</evidence>
<dbReference type="InterPro" id="IPR054612">
    <property type="entry name" value="Phage_capsid-like_C"/>
</dbReference>
<feature type="compositionally biased region" description="Basic and acidic residues" evidence="3">
    <location>
        <begin position="22"/>
        <end position="64"/>
    </location>
</feature>
<name>A0A8S5VFF2_9CAUD</name>
<proteinExistence type="predicted"/>
<dbReference type="InterPro" id="IPR024455">
    <property type="entry name" value="Phage_capsid"/>
</dbReference>
<evidence type="ECO:0000256" key="2">
    <source>
        <dbReference type="ARBA" id="ARBA00022844"/>
    </source>
</evidence>
<dbReference type="EMBL" id="BK016258">
    <property type="protein sequence ID" value="DAG05351.1"/>
    <property type="molecule type" value="Genomic_DNA"/>
</dbReference>
<dbReference type="Pfam" id="PF05065">
    <property type="entry name" value="Phage_capsid"/>
    <property type="match status" value="1"/>
</dbReference>
<reference evidence="5" key="1">
    <citation type="journal article" date="2021" name="Proc. Natl. Acad. Sci. U.S.A.">
        <title>A Catalog of Tens of Thousands of Viruses from Human Metagenomes Reveals Hidden Associations with Chronic Diseases.</title>
        <authorList>
            <person name="Tisza M.J."/>
            <person name="Buck C.B."/>
        </authorList>
    </citation>
    <scope>NUCLEOTIDE SEQUENCE</scope>
    <source>
        <strain evidence="5">Ctai52</strain>
    </source>
</reference>
<sequence>MKDWIKKIIKEKRSQIQTLEKAQIESDDKEERAKLGETLTKVRSELDEAEKQLANVEDKEKEQEENNDQENQEEENKAQQRSLLMRGTYGMRGGAGEDMEAREKEMNEEFEKRGKALLEKRAVKIESGNLLLPKHQGSQINDTFKPVSTWIDKVATENLIGGESYEEAYVKSYGEGGITGEGEAYTEAEPVFNYAPMTKVKITAYAEVSEETKKLPALQYYEKVKSAIEIAMKKKLSQQSILGTGTKQLTGICATPKAIDSAKDVEISTIDINTLNEAVFNYGGDEDVEQQGTLLLNKKTLKALSEVKKANGDPAYNIDIKNKTINTIPYEINSNMKDFESANEGEFVMIYGDPTAYKVPIFSDVEVMESTDYKFKEGMICIKGSVFVAGNVIRQDGFVRLKKKTA</sequence>
<feature type="region of interest" description="Disordered" evidence="3">
    <location>
        <begin position="19"/>
        <end position="96"/>
    </location>
</feature>
<evidence type="ECO:0000313" key="5">
    <source>
        <dbReference type="EMBL" id="DAG05351.1"/>
    </source>
</evidence>
<organism evidence="5">
    <name type="scientific">Myoviridae sp. ctai52</name>
    <dbReference type="NCBI Taxonomy" id="2825134"/>
    <lineage>
        <taxon>Viruses</taxon>
        <taxon>Duplodnaviria</taxon>
        <taxon>Heunggongvirae</taxon>
        <taxon>Uroviricota</taxon>
        <taxon>Caudoviricetes</taxon>
    </lineage>
</organism>
<dbReference type="GO" id="GO:0044423">
    <property type="term" value="C:virion component"/>
    <property type="evidence" value="ECO:0007669"/>
    <property type="project" value="UniProtKB-KW"/>
</dbReference>